<dbReference type="InterPro" id="IPR027417">
    <property type="entry name" value="P-loop_NTPase"/>
</dbReference>
<dbReference type="PRINTS" id="PR00380">
    <property type="entry name" value="KINESINHEAVY"/>
</dbReference>
<dbReference type="Proteomes" id="UP001181693">
    <property type="component" value="Unassembled WGS sequence"/>
</dbReference>
<evidence type="ECO:0000256" key="6">
    <source>
        <dbReference type="ARBA" id="ARBA00022840"/>
    </source>
</evidence>
<feature type="coiled-coil region" evidence="11">
    <location>
        <begin position="592"/>
        <end position="653"/>
    </location>
</feature>
<dbReference type="PANTHER" id="PTHR47970">
    <property type="entry name" value="KINESIN-LIKE PROTEIN KIF11"/>
    <property type="match status" value="1"/>
</dbReference>
<keyword evidence="7 11" id="KW-0175">Coiled coil</keyword>
<feature type="coiled-coil region" evidence="11">
    <location>
        <begin position="965"/>
        <end position="1243"/>
    </location>
</feature>
<dbReference type="GO" id="GO:0005634">
    <property type="term" value="C:nucleus"/>
    <property type="evidence" value="ECO:0007669"/>
    <property type="project" value="TreeGrafter"/>
</dbReference>
<dbReference type="PANTHER" id="PTHR47970:SF29">
    <property type="entry name" value="KINESIN FAMILY MEMBER 20B"/>
    <property type="match status" value="1"/>
</dbReference>
<sequence>MKPSEGQHPHSRPSYLGVGITYPERDEPQETDDIRTNLSEKFLLFGDAESDTTQKSTTDSKENMNVYLRVRPFTASELEQNESQDCVSLPDACSVLVKAPQSSQASRLSEKGGGSVAQKFTFTHVFGPETSQSQFFEGTIKKQVIDFMKGQNRLIFTYGVTNAGKTFTFQGTKFDAGILPRSMDMLFNTIEGKVYSKMDIKPHRCRDYIRLTKEQMRTEAAFKNGVLRHTKEVDPQCSIRSNNSRTSEDTTELLTDDGLSNYSRAPSDFEERLRESEGFTLDSDESTKFSVWVSFCEIYNECIYDLMDPVTGDKFYKRKTLRLAQDIKGFSFVKDLQWIQVSDAKEACRILALGKKFQSIAFTKLNSSSSRSHSIFTVRLLKIEDGDVPRVVRVSELALCDLAGSERCTKTQNEGERLKESGNINTSLLILGKCINALKNSQQSKIQQHVPFRESKLTHYLQSFFSGKGKVCMIVNISQSASAYDETLNVLKFSAVAQKVLILESSQASETSQGKSAREVSFIINNADNKLWLSRRRATVQWDSRLENVLEDEDAEFDENFEDDECLDCTNLEEQDEDEDEEEEILIKKETYDKLLELVNDLKNQLVNEKRDKLVMELKIREEVAKEFSQHFMQRENDFSERLQKEKELMEERCDERIEILQDLVRKCSDEEEHEDDDSKKADLGTDTAVKVDEPNIPLQGLFSSMQNDLAAIKKQAVEAHNHIASIHDDPETIAALENKLEQVTSELVKTHEELKRKAADFENYIEMSTRRDLQLEEADKKLSSHRQQIDNLMDMIQEKDTAIEKLKDLISHWEAKCEDYIRGEKEHLNQTIVELKEKLASYEEQITDLDSRNKTMACELQAKKDLALTLEETVEMLKQEIDNNKESAASKVAQIKTIQSKLDDFNKNEAKEVSDAECLNLIDTVHQSLQSSLAASGSCSLVDKIGSGRESAFYNAIEGLWRKCQEVLLESAKKNKQIQHLERELEELKKNMAELHKAKDTLQVNLQEALSQGAIVKENEQLITELQKRLSETANDLERLKKQETDFKNEALLNSQRIKDLESLVDSYREKCEKLCSLEDQSKEKSVAVLSLEKQLADLQAEHMNCEKKHQKLAAENSELELKIKQTLKELSSTENYKNRTEQNISETTKEIKLLKKELSQQASQLKAAQLDLQRKEEDYAELKEKLADAKKQMQQVEKEISSMREEKKALTNKINDHEKQKKQMSNELEIRQRTIQQLSKEQRANEKNGDAELLYQKACQDVKAKEKIIEDMKLTLIEQEQTQEEQEQALEAKVEEAEKLAKEKYSNDRKKWLEEKKTLIAQAKESENHRNKEMRKFAEDRERYFKQQNEMKELSAQLAEKDSTLQNWRNERDTLVSALETQLRNLLSSIAEKEKEIENLKKSNNVHNNEESSSLEEMKKQLAASEATIKELQMKLSELEHKPSSTPTVKLVEKTQTQITEQPESANLVGRSNSKGDSSSTSDVSTSDSQDGSETVLDSSMISTENGKTSRFPKPQMEIRFSPVKPNKMEVKHHGDESPITVRITRTRKRKSAEMEQDNVKNENRKNTRTNKMTPATMASPAIKSSESKKQILTKQLSTSSTSSNRKKDGTLQKLGEFLQSSPSIFQHKAKKFLGTIAAPKTTDLISGNKEEENKPKKSRRKLRKLYTEISAPLDIPAHAILMDNNDKESDHLIMKRRLRTRTAK</sequence>
<dbReference type="Gene3D" id="3.40.850.10">
    <property type="entry name" value="Kinesin motor domain"/>
    <property type="match status" value="1"/>
</dbReference>
<name>A0AAV2ZJ48_PYXAD</name>
<feature type="compositionally biased region" description="Polar residues" evidence="12">
    <location>
        <begin position="1457"/>
        <end position="1467"/>
    </location>
</feature>
<comment type="caution">
    <text evidence="14">The sequence shown here is derived from an EMBL/GenBank/DDBJ whole genome shotgun (WGS) entry which is preliminary data.</text>
</comment>
<dbReference type="GO" id="GO:0007018">
    <property type="term" value="P:microtubule-based movement"/>
    <property type="evidence" value="ECO:0007669"/>
    <property type="project" value="InterPro"/>
</dbReference>
<evidence type="ECO:0000256" key="12">
    <source>
        <dbReference type="SAM" id="MobiDB-lite"/>
    </source>
</evidence>
<evidence type="ECO:0000313" key="15">
    <source>
        <dbReference type="Proteomes" id="UP001181693"/>
    </source>
</evidence>
<dbReference type="GO" id="GO:0005876">
    <property type="term" value="C:spindle microtubule"/>
    <property type="evidence" value="ECO:0007669"/>
    <property type="project" value="TreeGrafter"/>
</dbReference>
<evidence type="ECO:0000313" key="14">
    <source>
        <dbReference type="EMBL" id="DBA15220.1"/>
    </source>
</evidence>
<dbReference type="EMBL" id="DYDO01000012">
    <property type="protein sequence ID" value="DBA15220.1"/>
    <property type="molecule type" value="Genomic_DNA"/>
</dbReference>
<keyword evidence="5 10" id="KW-0547">Nucleotide-binding</keyword>
<evidence type="ECO:0000256" key="9">
    <source>
        <dbReference type="ARBA" id="ARBA00023212"/>
    </source>
</evidence>
<dbReference type="GO" id="GO:0072686">
    <property type="term" value="C:mitotic spindle"/>
    <property type="evidence" value="ECO:0007669"/>
    <property type="project" value="TreeGrafter"/>
</dbReference>
<keyword evidence="4" id="KW-0493">Microtubule</keyword>
<keyword evidence="2" id="KW-0963">Cytoplasm</keyword>
<keyword evidence="6 10" id="KW-0067">ATP-binding</keyword>
<feature type="binding site" evidence="10">
    <location>
        <begin position="159"/>
        <end position="166"/>
    </location>
    <ligand>
        <name>ATP</name>
        <dbReference type="ChEBI" id="CHEBI:30616"/>
    </ligand>
</feature>
<evidence type="ECO:0000256" key="7">
    <source>
        <dbReference type="ARBA" id="ARBA00023054"/>
    </source>
</evidence>
<keyword evidence="3" id="KW-0597">Phosphoprotein</keyword>
<keyword evidence="8 10" id="KW-0505">Motor protein</keyword>
<dbReference type="PROSITE" id="PS50067">
    <property type="entry name" value="KINESIN_MOTOR_2"/>
    <property type="match status" value="1"/>
</dbReference>
<dbReference type="Gene3D" id="1.10.287.1490">
    <property type="match status" value="1"/>
</dbReference>
<evidence type="ECO:0000256" key="1">
    <source>
        <dbReference type="ARBA" id="ARBA00004186"/>
    </source>
</evidence>
<dbReference type="InterPro" id="IPR047149">
    <property type="entry name" value="KIF11-like"/>
</dbReference>
<evidence type="ECO:0000259" key="13">
    <source>
        <dbReference type="PROSITE" id="PS50067"/>
    </source>
</evidence>
<feature type="region of interest" description="Disordered" evidence="12">
    <location>
        <begin position="1548"/>
        <end position="1611"/>
    </location>
</feature>
<keyword evidence="9" id="KW-0206">Cytoskeleton</keyword>
<evidence type="ECO:0000256" key="3">
    <source>
        <dbReference type="ARBA" id="ARBA00022553"/>
    </source>
</evidence>
<dbReference type="SMART" id="SM00129">
    <property type="entry name" value="KISc"/>
    <property type="match status" value="1"/>
</dbReference>
<evidence type="ECO:0000256" key="8">
    <source>
        <dbReference type="ARBA" id="ARBA00023175"/>
    </source>
</evidence>
<proteinExistence type="inferred from homology"/>
<feature type="region of interest" description="Disordered" evidence="12">
    <location>
        <begin position="1"/>
        <end position="31"/>
    </location>
</feature>
<feature type="compositionally biased region" description="Basic and acidic residues" evidence="12">
    <location>
        <begin position="1554"/>
        <end position="1568"/>
    </location>
</feature>
<dbReference type="InterPro" id="IPR001752">
    <property type="entry name" value="Kinesin_motor_dom"/>
</dbReference>
<dbReference type="SUPFAM" id="SSF52540">
    <property type="entry name" value="P-loop containing nucleoside triphosphate hydrolases"/>
    <property type="match status" value="1"/>
</dbReference>
<dbReference type="GO" id="GO:0008574">
    <property type="term" value="F:plus-end-directed microtubule motor activity"/>
    <property type="evidence" value="ECO:0007669"/>
    <property type="project" value="TreeGrafter"/>
</dbReference>
<evidence type="ECO:0000256" key="2">
    <source>
        <dbReference type="ARBA" id="ARBA00022490"/>
    </source>
</evidence>
<gene>
    <name evidence="14" type="ORF">GDO54_004464</name>
</gene>
<feature type="region of interest" description="Disordered" evidence="12">
    <location>
        <begin position="1457"/>
        <end position="1519"/>
    </location>
</feature>
<feature type="region of interest" description="Disordered" evidence="12">
    <location>
        <begin position="1403"/>
        <end position="1422"/>
    </location>
</feature>
<keyword evidence="15" id="KW-1185">Reference proteome</keyword>
<dbReference type="GO" id="GO:0008017">
    <property type="term" value="F:microtubule binding"/>
    <property type="evidence" value="ECO:0007669"/>
    <property type="project" value="InterPro"/>
</dbReference>
<dbReference type="GO" id="GO:0005524">
    <property type="term" value="F:ATP binding"/>
    <property type="evidence" value="ECO:0007669"/>
    <property type="project" value="UniProtKB-UniRule"/>
</dbReference>
<evidence type="ECO:0000256" key="10">
    <source>
        <dbReference type="PROSITE-ProRule" id="PRU00283"/>
    </source>
</evidence>
<dbReference type="InterPro" id="IPR036961">
    <property type="entry name" value="Kinesin_motor_dom_sf"/>
</dbReference>
<protein>
    <recommendedName>
        <fullName evidence="13">Kinesin motor domain-containing protein</fullName>
    </recommendedName>
</protein>
<feature type="coiled-coil region" evidence="11">
    <location>
        <begin position="734"/>
        <end position="888"/>
    </location>
</feature>
<evidence type="ECO:0000256" key="11">
    <source>
        <dbReference type="SAM" id="Coils"/>
    </source>
</evidence>
<organism evidence="14 15">
    <name type="scientific">Pyxicephalus adspersus</name>
    <name type="common">African bullfrog</name>
    <dbReference type="NCBI Taxonomy" id="30357"/>
    <lineage>
        <taxon>Eukaryota</taxon>
        <taxon>Metazoa</taxon>
        <taxon>Chordata</taxon>
        <taxon>Craniata</taxon>
        <taxon>Vertebrata</taxon>
        <taxon>Euteleostomi</taxon>
        <taxon>Amphibia</taxon>
        <taxon>Batrachia</taxon>
        <taxon>Anura</taxon>
        <taxon>Neobatrachia</taxon>
        <taxon>Ranoidea</taxon>
        <taxon>Pyxicephalidae</taxon>
        <taxon>Pyxicephalinae</taxon>
        <taxon>Pyxicephalus</taxon>
    </lineage>
</organism>
<feature type="coiled-coil region" evidence="11">
    <location>
        <begin position="1271"/>
        <end position="1324"/>
    </location>
</feature>
<dbReference type="GO" id="GO:0090307">
    <property type="term" value="P:mitotic spindle assembly"/>
    <property type="evidence" value="ECO:0007669"/>
    <property type="project" value="TreeGrafter"/>
</dbReference>
<dbReference type="InterPro" id="IPR019821">
    <property type="entry name" value="Kinesin_motor_CS"/>
</dbReference>
<feature type="compositionally biased region" description="Low complexity" evidence="12">
    <location>
        <begin position="1474"/>
        <end position="1495"/>
    </location>
</feature>
<dbReference type="GO" id="GO:0051231">
    <property type="term" value="P:spindle elongation"/>
    <property type="evidence" value="ECO:0007669"/>
    <property type="project" value="TreeGrafter"/>
</dbReference>
<dbReference type="CDD" id="cd21786">
    <property type="entry name" value="RBD_KIF20B"/>
    <property type="match status" value="1"/>
</dbReference>
<feature type="compositionally biased region" description="Polar residues" evidence="12">
    <location>
        <begin position="1498"/>
        <end position="1511"/>
    </location>
</feature>
<dbReference type="Pfam" id="PF00225">
    <property type="entry name" value="Kinesin"/>
    <property type="match status" value="1"/>
</dbReference>
<reference evidence="14" key="1">
    <citation type="thesis" date="2020" institute="ProQuest LLC" country="789 East Eisenhower Parkway, Ann Arbor, MI, USA">
        <title>Comparative Genomics and Chromosome Evolution.</title>
        <authorList>
            <person name="Mudd A.B."/>
        </authorList>
    </citation>
    <scope>NUCLEOTIDE SEQUENCE</scope>
    <source>
        <strain evidence="14">1538</strain>
        <tissue evidence="14">Blood</tissue>
    </source>
</reference>
<comment type="similarity">
    <text evidence="10">Belongs to the TRAFAC class myosin-kinesin ATPase superfamily. Kinesin family.</text>
</comment>
<comment type="subcellular location">
    <subcellularLocation>
        <location evidence="1">Cytoplasm</location>
        <location evidence="1">Cytoskeleton</location>
        <location evidence="1">Spindle</location>
    </subcellularLocation>
</comment>
<dbReference type="PROSITE" id="PS00411">
    <property type="entry name" value="KINESIN_MOTOR_1"/>
    <property type="match status" value="1"/>
</dbReference>
<accession>A0AAV2ZJ48</accession>
<evidence type="ECO:0000256" key="5">
    <source>
        <dbReference type="ARBA" id="ARBA00022741"/>
    </source>
</evidence>
<feature type="domain" description="Kinesin motor" evidence="13">
    <location>
        <begin position="63"/>
        <end position="500"/>
    </location>
</feature>
<evidence type="ECO:0000256" key="4">
    <source>
        <dbReference type="ARBA" id="ARBA00022701"/>
    </source>
</evidence>